<dbReference type="Proteomes" id="UP000077885">
    <property type="component" value="Unassembled WGS sequence"/>
</dbReference>
<dbReference type="STRING" id="1795827.A7P95_07765"/>
<accession>A0A1A9RWX7</accession>
<dbReference type="EMBL" id="LXSL01000028">
    <property type="protein sequence ID" value="OAM26656.1"/>
    <property type="molecule type" value="Genomic_DNA"/>
</dbReference>
<feature type="compositionally biased region" description="Basic residues" evidence="1">
    <location>
        <begin position="7"/>
        <end position="16"/>
    </location>
</feature>
<gene>
    <name evidence="2" type="ORF">A7P95_07765</name>
</gene>
<evidence type="ECO:0000256" key="1">
    <source>
        <dbReference type="SAM" id="MobiDB-lite"/>
    </source>
</evidence>
<keyword evidence="3" id="KW-1185">Reference proteome</keyword>
<reference evidence="3" key="1">
    <citation type="submission" date="2016-05" db="EMBL/GenBank/DDBJ databases">
        <title>Draft genome of Corynebacterium afermentans subsp. afermentans LCDC 88199T.</title>
        <authorList>
            <person name="Bernier A.-M."/>
            <person name="Bernard K."/>
        </authorList>
    </citation>
    <scope>NUCLEOTIDE SEQUENCE [LARGE SCALE GENOMIC DNA]</scope>
    <source>
        <strain evidence="3">NML02-A-017</strain>
    </source>
</reference>
<dbReference type="RefSeq" id="WP_067593581.1">
    <property type="nucleotide sequence ID" value="NZ_LXSL01000028.1"/>
</dbReference>
<evidence type="ECO:0000313" key="3">
    <source>
        <dbReference type="Proteomes" id="UP000077885"/>
    </source>
</evidence>
<dbReference type="AlphaFoldDB" id="A0A1A9RWX7"/>
<name>A0A1A9RWX7_9NEIS</name>
<feature type="region of interest" description="Disordered" evidence="1">
    <location>
        <begin position="1"/>
        <end position="20"/>
    </location>
</feature>
<comment type="caution">
    <text evidence="2">The sequence shown here is derived from an EMBL/GenBank/DDBJ whole genome shotgun (WGS) entry which is preliminary data.</text>
</comment>
<organism evidence="2 3">
    <name type="scientific">Eikenella longinqua</name>
    <dbReference type="NCBI Taxonomy" id="1795827"/>
    <lineage>
        <taxon>Bacteria</taxon>
        <taxon>Pseudomonadati</taxon>
        <taxon>Pseudomonadota</taxon>
        <taxon>Betaproteobacteria</taxon>
        <taxon>Neisseriales</taxon>
        <taxon>Neisseriaceae</taxon>
        <taxon>Eikenella</taxon>
    </lineage>
</organism>
<dbReference type="OrthoDB" id="8611304at2"/>
<proteinExistence type="predicted"/>
<sequence>MATATRKLSRNRKQSRNRNSGGGAGRIVGLLLAALLIGGGAYAYLNPDIIEQAKGLVGLVGLADPAAEETVGTGAPQAPAAPLITDAQAVEALNMAKVWVETRLAKGTRLNEINETIDVPAGQKAFWQSITLSQGAITAVPAGGTAERAVLLLPMQAQGQLIWACAGDIPPVLESSICTQ</sequence>
<evidence type="ECO:0000313" key="2">
    <source>
        <dbReference type="EMBL" id="OAM26656.1"/>
    </source>
</evidence>
<protein>
    <submittedName>
        <fullName evidence="2">Uncharacterized protein</fullName>
    </submittedName>
</protein>